<protein>
    <recommendedName>
        <fullName evidence="1">Ubiquitin-like domain-containing protein</fullName>
    </recommendedName>
</protein>
<accession>A0A8S1R9B9</accession>
<feature type="domain" description="Ubiquitin-like" evidence="1">
    <location>
        <begin position="93"/>
        <end position="162"/>
    </location>
</feature>
<evidence type="ECO:0000313" key="3">
    <source>
        <dbReference type="Proteomes" id="UP000692954"/>
    </source>
</evidence>
<evidence type="ECO:0000313" key="2">
    <source>
        <dbReference type="EMBL" id="CAD8124458.1"/>
    </source>
</evidence>
<dbReference type="SMART" id="SM00213">
    <property type="entry name" value="UBQ"/>
    <property type="match status" value="2"/>
</dbReference>
<reference evidence="2" key="1">
    <citation type="submission" date="2021-01" db="EMBL/GenBank/DDBJ databases">
        <authorList>
            <consortium name="Genoscope - CEA"/>
            <person name="William W."/>
        </authorList>
    </citation>
    <scope>NUCLEOTIDE SEQUENCE</scope>
</reference>
<proteinExistence type="predicted"/>
<dbReference type="InterPro" id="IPR000626">
    <property type="entry name" value="Ubiquitin-like_dom"/>
</dbReference>
<keyword evidence="3" id="KW-1185">Reference proteome</keyword>
<dbReference type="CDD" id="cd17039">
    <property type="entry name" value="Ubl_ubiquitin_like"/>
    <property type="match status" value="1"/>
</dbReference>
<dbReference type="AlphaFoldDB" id="A0A8S1R9B9"/>
<dbReference type="EMBL" id="CAJJDN010000151">
    <property type="protein sequence ID" value="CAD8124458.1"/>
    <property type="molecule type" value="Genomic_DNA"/>
</dbReference>
<gene>
    <name evidence="2" type="ORF">PSON_ATCC_30995.1.T1510059</name>
</gene>
<feature type="domain" description="Ubiquitin-like" evidence="1">
    <location>
        <begin position="165"/>
        <end position="238"/>
    </location>
</feature>
<sequence length="893" mass="105796">MSPNMQLPPFPTFPIIANCEYRTTVQLKNEFIQTFKYELDLCQFIIEIEKELAKFILPIDYSIIIHQNGKPIYEPYLNSYLEIPKHLDYIVRAFIYFNCNQTVFQLEINPFDKILRIKQQIFSSQNINQEFSLIYNNKKLNDEYQFISYLIPNYSEIIIKFSNRITFFVKYQNTVIHQYSIQPNEKVGVVKSKLKYVFKIPENQRLELIYQQTYLNNDELKLSYLQIKDDCEIEVTIGKIYKLILEDDASQQKYTCQVKQAALVSSLDNYGPFKDYNVSYYFNDKELDKNKHFEQIQNNNDINVNIKFKKKKKLITVFFQDEMKQKIQMEVSITDPIKLALQIINKANDPITIIYNDKKISIENTYAQEAIKNGSIIIYYLNQFQIKYSIAPNPQEYSLQITQQIDGAQLLNMISRNQKGLSQTFKLMLNNSEFPANQMVDPFENQCFRVVPTFEIQFRFLNDGKIYKEVFSIEDSILNARQRFSQKFNIPLNQLFILFMDLAIKDEYLIQQYQKKDLWICETIRVKFQQRNGSLLTLKYYNKNLQIKEILKDLLKSFSQQACKCLFNNQLVNESNMLKEITNQSEIVLIVDFLQDLQLIDKLKIQQEITVQFYPKEIVASIFSRYLRGNFFFYHNNQLIDTSMNFEDNHIQNKSQIYFEEFYNYTLESLKDNSQIQFQAPKFTKIKDAISPQIKDKYQEQFSIFYNNHQINIEKTFFEENIRDESKIQIIFNNSLIVIVRDQDHLKKFTAPSNQTIGELIKKLEGNPKKKLYSAINQNLLEDQTKLSTLSNNNNVVELIYQEDFNNQNTGYLPSEPIQMLGNDIQIIIKNMQNDDKSFEIVRLNQKIADFINQFKLKNSLSNITIFYGGEIVDINKTFEEINVTTNSEFEIL</sequence>
<dbReference type="Pfam" id="PF00240">
    <property type="entry name" value="ubiquitin"/>
    <property type="match status" value="1"/>
</dbReference>
<name>A0A8S1R9B9_9CILI</name>
<evidence type="ECO:0000259" key="1">
    <source>
        <dbReference type="SMART" id="SM00213"/>
    </source>
</evidence>
<dbReference type="Proteomes" id="UP000692954">
    <property type="component" value="Unassembled WGS sequence"/>
</dbReference>
<dbReference type="OrthoDB" id="305890at2759"/>
<organism evidence="2 3">
    <name type="scientific">Paramecium sonneborni</name>
    <dbReference type="NCBI Taxonomy" id="65129"/>
    <lineage>
        <taxon>Eukaryota</taxon>
        <taxon>Sar</taxon>
        <taxon>Alveolata</taxon>
        <taxon>Ciliophora</taxon>
        <taxon>Intramacronucleata</taxon>
        <taxon>Oligohymenophorea</taxon>
        <taxon>Peniculida</taxon>
        <taxon>Parameciidae</taxon>
        <taxon>Paramecium</taxon>
    </lineage>
</organism>
<comment type="caution">
    <text evidence="2">The sequence shown here is derived from an EMBL/GenBank/DDBJ whole genome shotgun (WGS) entry which is preliminary data.</text>
</comment>